<keyword evidence="3" id="KW-0677">Repeat</keyword>
<dbReference type="SUPFAM" id="SSF52058">
    <property type="entry name" value="L domain-like"/>
    <property type="match status" value="2"/>
</dbReference>
<dbReference type="InterPro" id="IPR032675">
    <property type="entry name" value="LRR_dom_sf"/>
</dbReference>
<dbReference type="GO" id="GO:0005615">
    <property type="term" value="C:extracellular space"/>
    <property type="evidence" value="ECO:0007669"/>
    <property type="project" value="TreeGrafter"/>
</dbReference>
<evidence type="ECO:0000256" key="4">
    <source>
        <dbReference type="SAM" id="SignalP"/>
    </source>
</evidence>
<dbReference type="InterPro" id="IPR050328">
    <property type="entry name" value="Dev_Immune_Receptor"/>
</dbReference>
<keyword evidence="2 4" id="KW-0732">Signal</keyword>
<sequence>MLLFGDTVFVLCLGLASLSTIMTERCVYNVGGCDCLPGQVKCVNLEEIPPLSTGTDVTNVSSVTFIMGSFTSVDIHSLPPGLADLEFAFIPLMNISDDAFDNSAKTLTHLQISYCYMSSLPKALLRLTSLRTLRISDTNTDVWDTDILQHIAKTVTDLQLQDVVFLEWPVWFSYFQSLTTAALSLEHFDSLPDDAFNSTSSIEELKLTEWNFTHTPAALSTLKNLTDLQISGTTRNSIDGTLGMDKLALFPLATTLQNLTVSYMGLTEIPDFSYMTHLLKLELHRNNISVFPANRLPLSLEYLSLAYNYVTSVTVDFPLIINLLSLTLSANKISEVNFDMFPKNLVYLDLQSNSINKITGGNSTQYLHLNTLILNYNPIKEISPSAFRDLVNLTKLQMDNTGLTSFPLALTSLEKLSTLSLGDNTLLCSSPPSHEIMAWYHVYGSHISIYANCPNVGRISQYLTFGLPTTTCTTCTSTTILSSKAAALESCLLYGYFCLFLFLSSMVH</sequence>
<evidence type="ECO:0000256" key="3">
    <source>
        <dbReference type="ARBA" id="ARBA00022737"/>
    </source>
</evidence>
<evidence type="ECO:0000313" key="6">
    <source>
        <dbReference type="Proteomes" id="UP000678393"/>
    </source>
</evidence>
<dbReference type="Gene3D" id="3.80.10.10">
    <property type="entry name" value="Ribonuclease Inhibitor"/>
    <property type="match status" value="3"/>
</dbReference>
<gene>
    <name evidence="5" type="ORF">CUNI_LOCUS299</name>
</gene>
<keyword evidence="6" id="KW-1185">Reference proteome</keyword>
<dbReference type="SMART" id="SM00369">
    <property type="entry name" value="LRR_TYP"/>
    <property type="match status" value="4"/>
</dbReference>
<proteinExistence type="predicted"/>
<protein>
    <submittedName>
        <fullName evidence="5">Uncharacterized protein</fullName>
    </submittedName>
</protein>
<evidence type="ECO:0000256" key="1">
    <source>
        <dbReference type="ARBA" id="ARBA00022614"/>
    </source>
</evidence>
<dbReference type="PANTHER" id="PTHR24373">
    <property type="entry name" value="SLIT RELATED LEUCINE-RICH REPEAT NEURONAL PROTEIN"/>
    <property type="match status" value="1"/>
</dbReference>
<feature type="chain" id="PRO_5035813902" evidence="4">
    <location>
        <begin position="19"/>
        <end position="508"/>
    </location>
</feature>
<name>A0A8S3YGY4_9EUPU</name>
<dbReference type="OrthoDB" id="676979at2759"/>
<comment type="caution">
    <text evidence="5">The sequence shown here is derived from an EMBL/GenBank/DDBJ whole genome shotgun (WGS) entry which is preliminary data.</text>
</comment>
<dbReference type="InterPro" id="IPR003591">
    <property type="entry name" value="Leu-rich_rpt_typical-subtyp"/>
</dbReference>
<dbReference type="EMBL" id="CAJHNH020000032">
    <property type="protein sequence ID" value="CAG5114741.1"/>
    <property type="molecule type" value="Genomic_DNA"/>
</dbReference>
<keyword evidence="1" id="KW-0433">Leucine-rich repeat</keyword>
<dbReference type="InterPro" id="IPR001611">
    <property type="entry name" value="Leu-rich_rpt"/>
</dbReference>
<evidence type="ECO:0000313" key="5">
    <source>
        <dbReference type="EMBL" id="CAG5114741.1"/>
    </source>
</evidence>
<dbReference type="Proteomes" id="UP000678393">
    <property type="component" value="Unassembled WGS sequence"/>
</dbReference>
<feature type="signal peptide" evidence="4">
    <location>
        <begin position="1"/>
        <end position="18"/>
    </location>
</feature>
<dbReference type="AlphaFoldDB" id="A0A8S3YGY4"/>
<reference evidence="5" key="1">
    <citation type="submission" date="2021-04" db="EMBL/GenBank/DDBJ databases">
        <authorList>
            <consortium name="Molecular Ecology Group"/>
        </authorList>
    </citation>
    <scope>NUCLEOTIDE SEQUENCE</scope>
</reference>
<dbReference type="PANTHER" id="PTHR24373:SF370">
    <property type="entry name" value="FISH-LIPS, ISOFORM E"/>
    <property type="match status" value="1"/>
</dbReference>
<evidence type="ECO:0000256" key="2">
    <source>
        <dbReference type="ARBA" id="ARBA00022729"/>
    </source>
</evidence>
<dbReference type="GO" id="GO:0031012">
    <property type="term" value="C:extracellular matrix"/>
    <property type="evidence" value="ECO:0007669"/>
    <property type="project" value="TreeGrafter"/>
</dbReference>
<dbReference type="PROSITE" id="PS51450">
    <property type="entry name" value="LRR"/>
    <property type="match status" value="2"/>
</dbReference>
<organism evidence="5 6">
    <name type="scientific">Candidula unifasciata</name>
    <dbReference type="NCBI Taxonomy" id="100452"/>
    <lineage>
        <taxon>Eukaryota</taxon>
        <taxon>Metazoa</taxon>
        <taxon>Spiralia</taxon>
        <taxon>Lophotrochozoa</taxon>
        <taxon>Mollusca</taxon>
        <taxon>Gastropoda</taxon>
        <taxon>Heterobranchia</taxon>
        <taxon>Euthyneura</taxon>
        <taxon>Panpulmonata</taxon>
        <taxon>Eupulmonata</taxon>
        <taxon>Stylommatophora</taxon>
        <taxon>Helicina</taxon>
        <taxon>Helicoidea</taxon>
        <taxon>Geomitridae</taxon>
        <taxon>Candidula</taxon>
    </lineage>
</organism>
<accession>A0A8S3YGY4</accession>
<dbReference type="Pfam" id="PF13855">
    <property type="entry name" value="LRR_8"/>
    <property type="match status" value="1"/>
</dbReference>